<evidence type="ECO:0000256" key="7">
    <source>
        <dbReference type="ARBA" id="ARBA00048082"/>
    </source>
</evidence>
<evidence type="ECO:0000256" key="3">
    <source>
        <dbReference type="ARBA" id="ARBA00013134"/>
    </source>
</evidence>
<dbReference type="EMBL" id="OX365913">
    <property type="protein sequence ID" value="CAI4056784.1"/>
    <property type="molecule type" value="Genomic_DNA"/>
</dbReference>
<proteinExistence type="inferred from homology"/>
<dbReference type="CDD" id="cd03147">
    <property type="entry name" value="GATase1_Ydr533c_like"/>
    <property type="match status" value="1"/>
</dbReference>
<dbReference type="PANTHER" id="PTHR48094:SF11">
    <property type="entry name" value="GLUTATHIONE-INDEPENDENT GLYOXALASE HSP31-RELATED"/>
    <property type="match status" value="1"/>
</dbReference>
<sequence length="241" mass="26310">MSPKRVLLSLTSYNGPFYQDGANTGAFVVEVLRPFDTFKKHGFEVDFVSETGKFGWDEHYLPKHFLGGQDKMDFETKNSAFNKALARIKIPKEVNANDYQVFFASAGHGALFDYPKAKDLQDIASEIYANGGVIAAICYGPALFDGLKDKVTGKPLIEGKSITGFTFVGEVALGVDDVLKAKNLATVEDIARKCGAKYLAPIGPWDDYSITDGRLVTGVNPVSAHSTAIRAINALKNEIRY</sequence>
<evidence type="ECO:0000256" key="6">
    <source>
        <dbReference type="ARBA" id="ARBA00038493"/>
    </source>
</evidence>
<dbReference type="EC" id="4.2.1.130" evidence="3"/>
<comment type="subunit">
    <text evidence="2">Homodimer.</text>
</comment>
<evidence type="ECO:0000256" key="4">
    <source>
        <dbReference type="ARBA" id="ARBA00023016"/>
    </source>
</evidence>
<protein>
    <recommendedName>
        <fullName evidence="3">D-lactate dehydratase</fullName>
        <ecNumber evidence="3">4.2.1.130</ecNumber>
    </recommendedName>
</protein>
<dbReference type="GO" id="GO:0031669">
    <property type="term" value="P:cellular response to nutrient levels"/>
    <property type="evidence" value="ECO:0007669"/>
    <property type="project" value="UniProtKB-ARBA"/>
</dbReference>
<gene>
    <name evidence="9" type="primary">SUVC02G6360</name>
    <name evidence="9" type="ORF">SUVC_02G6360</name>
</gene>
<dbReference type="SUPFAM" id="SSF52317">
    <property type="entry name" value="Class I glutamine amidotransferase-like"/>
    <property type="match status" value="1"/>
</dbReference>
<accession>A0AA35JEM8</accession>
<dbReference type="AlphaFoldDB" id="A0AA35JEM8"/>
<name>A0AA35JEM8_SACUV</name>
<dbReference type="PANTHER" id="PTHR48094">
    <property type="entry name" value="PROTEIN/NUCLEIC ACID DEGLYCASE DJ-1-RELATED"/>
    <property type="match status" value="1"/>
</dbReference>
<evidence type="ECO:0000256" key="1">
    <source>
        <dbReference type="ARBA" id="ARBA00004201"/>
    </source>
</evidence>
<comment type="function">
    <text evidence="8">Catalyzes the conversion of methylglyoxal (MG) to D-lactate in a single glutathione (GSH)-independent step. May play a role in detoxifying endogenously produced glyoxals. Involved in protection against reactive oxygen species (ROS). Important for viability in stationary phase. May negatively regulate TORC1 in response to nutrient limitation.</text>
</comment>
<evidence type="ECO:0000256" key="5">
    <source>
        <dbReference type="ARBA" id="ARBA00023239"/>
    </source>
</evidence>
<evidence type="ECO:0000256" key="8">
    <source>
        <dbReference type="ARBA" id="ARBA00059996"/>
    </source>
</evidence>
<reference evidence="9" key="1">
    <citation type="submission" date="2022-10" db="EMBL/GenBank/DDBJ databases">
        <authorList>
            <person name="Byrne P K."/>
        </authorList>
    </citation>
    <scope>NUCLEOTIDE SEQUENCE</scope>
    <source>
        <strain evidence="9">CBS7001</strain>
    </source>
</reference>
<dbReference type="InterPro" id="IPR050325">
    <property type="entry name" value="Prot/Nucl_acid_deglycase"/>
</dbReference>
<dbReference type="Gene3D" id="3.40.50.880">
    <property type="match status" value="1"/>
</dbReference>
<evidence type="ECO:0000256" key="2">
    <source>
        <dbReference type="ARBA" id="ARBA00011738"/>
    </source>
</evidence>
<organism evidence="9 10">
    <name type="scientific">Saccharomyces uvarum</name>
    <name type="common">Yeast</name>
    <name type="synonym">Saccharomyces bayanus var. uvarum</name>
    <dbReference type="NCBI Taxonomy" id="230603"/>
    <lineage>
        <taxon>Eukaryota</taxon>
        <taxon>Fungi</taxon>
        <taxon>Dikarya</taxon>
        <taxon>Ascomycota</taxon>
        <taxon>Saccharomycotina</taxon>
        <taxon>Saccharomycetes</taxon>
        <taxon>Saccharomycetales</taxon>
        <taxon>Saccharomycetaceae</taxon>
        <taxon>Saccharomyces</taxon>
    </lineage>
</organism>
<comment type="subcellular location">
    <subcellularLocation>
        <location evidence="1">Cytoplasm</location>
        <location evidence="1">P-body</location>
    </subcellularLocation>
</comment>
<keyword evidence="4" id="KW-0346">Stress response</keyword>
<dbReference type="FunFam" id="3.40.50.880:FF:000051">
    <property type="entry name" value="Glutathione-independent glyoxalase HSP31"/>
    <property type="match status" value="1"/>
</dbReference>
<dbReference type="Proteomes" id="UP001162090">
    <property type="component" value="Chromosome 2"/>
</dbReference>
<evidence type="ECO:0000313" key="10">
    <source>
        <dbReference type="Proteomes" id="UP001162090"/>
    </source>
</evidence>
<evidence type="ECO:0000313" key="9">
    <source>
        <dbReference type="EMBL" id="CAI4056784.1"/>
    </source>
</evidence>
<dbReference type="InterPro" id="IPR029062">
    <property type="entry name" value="Class_I_gatase-like"/>
</dbReference>
<dbReference type="GO" id="GO:0019243">
    <property type="term" value="P:methylglyoxal catabolic process to D-lactate via S-lactoyl-glutathione"/>
    <property type="evidence" value="ECO:0007669"/>
    <property type="project" value="TreeGrafter"/>
</dbReference>
<dbReference type="GO" id="GO:0000932">
    <property type="term" value="C:P-body"/>
    <property type="evidence" value="ECO:0007669"/>
    <property type="project" value="UniProtKB-SubCell"/>
</dbReference>
<comment type="catalytic activity">
    <reaction evidence="7">
        <text>methylglyoxal + H2O = (R)-lactate + H(+)</text>
        <dbReference type="Rhea" id="RHEA:27754"/>
        <dbReference type="ChEBI" id="CHEBI:15377"/>
        <dbReference type="ChEBI" id="CHEBI:15378"/>
        <dbReference type="ChEBI" id="CHEBI:16004"/>
        <dbReference type="ChEBI" id="CHEBI:17158"/>
        <dbReference type="EC" id="4.2.1.130"/>
    </reaction>
</comment>
<comment type="similarity">
    <text evidence="6">Belongs to the peptidase C56 family. HSP31-like subfamily.</text>
</comment>
<keyword evidence="5" id="KW-0456">Lyase</keyword>
<dbReference type="GO" id="GO:0019172">
    <property type="term" value="F:glyoxalase III activity"/>
    <property type="evidence" value="ECO:0007669"/>
    <property type="project" value="UniProtKB-EC"/>
</dbReference>